<protein>
    <submittedName>
        <fullName evidence="3">Uncharacterized protein LOC103371168</fullName>
    </submittedName>
</protein>
<accession>A0A9Y4TQK7</accession>
<reference evidence="3" key="1">
    <citation type="submission" date="2025-08" db="UniProtKB">
        <authorList>
            <consortium name="RefSeq"/>
        </authorList>
    </citation>
    <scope>IDENTIFICATION</scope>
</reference>
<feature type="compositionally biased region" description="Polar residues" evidence="1">
    <location>
        <begin position="15"/>
        <end position="35"/>
    </location>
</feature>
<dbReference type="PANTHER" id="PTHR34488:SF1">
    <property type="entry name" value="SI:CH211-245H14.1-RELATED"/>
    <property type="match status" value="1"/>
</dbReference>
<dbReference type="PANTHER" id="PTHR34488">
    <property type="entry name" value="SI:CH211-245H14.1-RELATED"/>
    <property type="match status" value="1"/>
</dbReference>
<dbReference type="Proteomes" id="UP000694891">
    <property type="component" value="Unplaced"/>
</dbReference>
<evidence type="ECO:0000313" key="3">
    <source>
        <dbReference type="RefSeq" id="XP_008298626.1"/>
    </source>
</evidence>
<evidence type="ECO:0000256" key="1">
    <source>
        <dbReference type="SAM" id="MobiDB-lite"/>
    </source>
</evidence>
<feature type="compositionally biased region" description="Polar residues" evidence="1">
    <location>
        <begin position="61"/>
        <end position="75"/>
    </location>
</feature>
<name>A0A9Y4TQK7_9TELE</name>
<dbReference type="GeneID" id="103371168"/>
<feature type="compositionally biased region" description="Polar residues" evidence="1">
    <location>
        <begin position="255"/>
        <end position="269"/>
    </location>
</feature>
<sequence>MKTVKNPTDDHQPGAQGSESTTSATSGPMKTVNYQTHDHQQAAQGAPVPSEPRGIFFGWISQFTKGGPKSTTSATPGPMGRDKNQTDPQGSRDTPSEPRGQKVHPPNQTDRHLNFGRSKMKYRMVVSGKTLDSHQQLMDQLKITFQGNELQLEECNQDFQIVFVFCPIASRVATDVTAAMDDVKGAGDKPIILVLMHHSYEPRYVTHLRTWDEYTNVVLHLNVFFHESRGFLTCQENATAVSEIRAKLLQIHSHNSTSADAQDKSSMTGSYPGGGDNSDFCF</sequence>
<proteinExistence type="predicted"/>
<gene>
    <name evidence="3" type="primary">LOC103371168</name>
</gene>
<evidence type="ECO:0000313" key="2">
    <source>
        <dbReference type="Proteomes" id="UP000694891"/>
    </source>
</evidence>
<dbReference type="RefSeq" id="XP_008298626.1">
    <property type="nucleotide sequence ID" value="XM_008300404.1"/>
</dbReference>
<feature type="region of interest" description="Disordered" evidence="1">
    <location>
        <begin position="255"/>
        <end position="282"/>
    </location>
</feature>
<keyword evidence="2" id="KW-1185">Reference proteome</keyword>
<dbReference type="AlphaFoldDB" id="A0A9Y4TQK7"/>
<feature type="region of interest" description="Disordered" evidence="1">
    <location>
        <begin position="1"/>
        <end position="113"/>
    </location>
</feature>
<organism evidence="2 3">
    <name type="scientific">Stegastes partitus</name>
    <name type="common">bicolor damselfish</name>
    <dbReference type="NCBI Taxonomy" id="144197"/>
    <lineage>
        <taxon>Eukaryota</taxon>
        <taxon>Metazoa</taxon>
        <taxon>Chordata</taxon>
        <taxon>Craniata</taxon>
        <taxon>Vertebrata</taxon>
        <taxon>Euteleostomi</taxon>
        <taxon>Actinopterygii</taxon>
        <taxon>Neopterygii</taxon>
        <taxon>Teleostei</taxon>
        <taxon>Neoteleostei</taxon>
        <taxon>Acanthomorphata</taxon>
        <taxon>Ovalentaria</taxon>
        <taxon>Pomacentridae</taxon>
        <taxon>Stegastes</taxon>
    </lineage>
</organism>